<dbReference type="Pfam" id="PF17004">
    <property type="entry name" value="SRP_TPR_like"/>
    <property type="match status" value="1"/>
</dbReference>
<feature type="region of interest" description="Disordered" evidence="9">
    <location>
        <begin position="1"/>
        <end position="41"/>
    </location>
</feature>
<reference evidence="11 12" key="1">
    <citation type="submission" date="2013-07" db="EMBL/GenBank/DDBJ databases">
        <title>The Genome Sequence of Cryptococcus heveanensis BCC8398.</title>
        <authorList>
            <consortium name="The Broad Institute Genome Sequencing Platform"/>
            <person name="Cuomo C."/>
            <person name="Litvintseva A."/>
            <person name="Chen Y."/>
            <person name="Heitman J."/>
            <person name="Sun S."/>
            <person name="Springer D."/>
            <person name="Dromer F."/>
            <person name="Young S.K."/>
            <person name="Zeng Q."/>
            <person name="Gargeya S."/>
            <person name="Fitzgerald M."/>
            <person name="Abouelleil A."/>
            <person name="Alvarado L."/>
            <person name="Berlin A.M."/>
            <person name="Chapman S.B."/>
            <person name="Dewar J."/>
            <person name="Goldberg J."/>
            <person name="Griggs A."/>
            <person name="Gujja S."/>
            <person name="Hansen M."/>
            <person name="Howarth C."/>
            <person name="Imamovic A."/>
            <person name="Larimer J."/>
            <person name="McCowan C."/>
            <person name="Murphy C."/>
            <person name="Pearson M."/>
            <person name="Priest M."/>
            <person name="Roberts A."/>
            <person name="Saif S."/>
            <person name="Shea T."/>
            <person name="Sykes S."/>
            <person name="Wortman J."/>
            <person name="Nusbaum C."/>
            <person name="Birren B."/>
        </authorList>
    </citation>
    <scope>NUCLEOTIDE SEQUENCE [LARGE SCALE GENOMIC DNA]</scope>
    <source>
        <strain evidence="11 12">BCC8398</strain>
    </source>
</reference>
<dbReference type="PANTHER" id="PTHR14094:SF9">
    <property type="entry name" value="SIGNAL RECOGNITION PARTICLE SUBUNIT SRP72"/>
    <property type="match status" value="1"/>
</dbReference>
<comment type="similarity">
    <text evidence="3">Belongs to the SRP72 family.</text>
</comment>
<dbReference type="InterPro" id="IPR011990">
    <property type="entry name" value="TPR-like_helical_dom_sf"/>
</dbReference>
<accession>A0A1B9GWL8</accession>
<evidence type="ECO:0000256" key="2">
    <source>
        <dbReference type="ARBA" id="ARBA00004496"/>
    </source>
</evidence>
<dbReference type="GO" id="GO:0008312">
    <property type="term" value="F:7S RNA binding"/>
    <property type="evidence" value="ECO:0007669"/>
    <property type="project" value="InterPro"/>
</dbReference>
<comment type="subcellular location">
    <subcellularLocation>
        <location evidence="2">Cytoplasm</location>
    </subcellularLocation>
    <subcellularLocation>
        <location evidence="1">Endoplasmic reticulum</location>
    </subcellularLocation>
</comment>
<dbReference type="InterPro" id="IPR031545">
    <property type="entry name" value="SRP72_TPR-like"/>
</dbReference>
<evidence type="ECO:0000313" key="11">
    <source>
        <dbReference type="EMBL" id="OCF35430.1"/>
    </source>
</evidence>
<evidence type="ECO:0000256" key="8">
    <source>
        <dbReference type="ARBA" id="ARBA00023274"/>
    </source>
</evidence>
<dbReference type="PANTHER" id="PTHR14094">
    <property type="entry name" value="SIGNAL RECOGNITION PARTICLE 72"/>
    <property type="match status" value="1"/>
</dbReference>
<dbReference type="InterPro" id="IPR013699">
    <property type="entry name" value="Signal_recog_part_SRP72_RNA-bd"/>
</dbReference>
<evidence type="ECO:0000256" key="5">
    <source>
        <dbReference type="ARBA" id="ARBA00022490"/>
    </source>
</evidence>
<evidence type="ECO:0000256" key="6">
    <source>
        <dbReference type="ARBA" id="ARBA00022824"/>
    </source>
</evidence>
<name>A0A1B9GWL8_9TREE</name>
<evidence type="ECO:0000313" key="12">
    <source>
        <dbReference type="Proteomes" id="UP000092666"/>
    </source>
</evidence>
<dbReference type="GO" id="GO:0005783">
    <property type="term" value="C:endoplasmic reticulum"/>
    <property type="evidence" value="ECO:0007669"/>
    <property type="project" value="UniProtKB-SubCell"/>
</dbReference>
<dbReference type="EMBL" id="KI669499">
    <property type="protein sequence ID" value="OCF35430.1"/>
    <property type="molecule type" value="Genomic_DNA"/>
</dbReference>
<dbReference type="GO" id="GO:0043022">
    <property type="term" value="F:ribosome binding"/>
    <property type="evidence" value="ECO:0007669"/>
    <property type="project" value="TreeGrafter"/>
</dbReference>
<protein>
    <recommendedName>
        <fullName evidence="4">Signal recognition particle subunit SRP72</fullName>
    </recommendedName>
</protein>
<dbReference type="GO" id="GO:0005786">
    <property type="term" value="C:signal recognition particle, endoplasmic reticulum targeting"/>
    <property type="evidence" value="ECO:0007669"/>
    <property type="project" value="UniProtKB-KW"/>
</dbReference>
<keyword evidence="8" id="KW-0687">Ribonucleoprotein</keyword>
<dbReference type="SUPFAM" id="SSF48452">
    <property type="entry name" value="TPR-like"/>
    <property type="match status" value="1"/>
</dbReference>
<evidence type="ECO:0000256" key="9">
    <source>
        <dbReference type="SAM" id="MobiDB-lite"/>
    </source>
</evidence>
<dbReference type="OrthoDB" id="5421607at2759"/>
<dbReference type="STRING" id="1296120.A0A1B9GWL8"/>
<feature type="domain" description="Signal recognition particle SRP72 subunit RNA-binding" evidence="10">
    <location>
        <begin position="265"/>
        <end position="310"/>
    </location>
</feature>
<evidence type="ECO:0000259" key="10">
    <source>
        <dbReference type="Pfam" id="PF08492"/>
    </source>
</evidence>
<dbReference type="AlphaFoldDB" id="A0A1B9GWL8"/>
<keyword evidence="12" id="KW-1185">Reference proteome</keyword>
<sequence length="363" mass="38666">MPAKHQAEIAQGKPKAATAGAGSGKRKPFVPRAPRSPEERLPKLYRALTDQVDDGYFENAIKTCKKILALDPSSQAAFQTLLFLYLQTDDYTSALALLDTPPTGTTSSSGTLAFERAYCLYRLHREKEALRLLEEFAPSERDRKVQHLDAQIRYRLGEYQRAQQIYDDLLADCDSSSPEHPDILTNLSATSSHTDFSTHTYRSYLHSAPARALGADAGSSSSTAGAAVPVNEADLESTVPSLPTGWSTGGLAKTVERKNAAAAAAKASAGAQGGITKKPRHKLPKGAVVGKPFTEDPERWIPLRQRSTYIVAQNKKKGGKESMGTGFTQGSTASASANGSGGGNNNSNNSSGGGAKGKKGKRK</sequence>
<evidence type="ECO:0000256" key="3">
    <source>
        <dbReference type="ARBA" id="ARBA00007676"/>
    </source>
</evidence>
<dbReference type="GO" id="GO:0006614">
    <property type="term" value="P:SRP-dependent cotranslational protein targeting to membrane"/>
    <property type="evidence" value="ECO:0007669"/>
    <property type="project" value="InterPro"/>
</dbReference>
<evidence type="ECO:0000256" key="4">
    <source>
        <dbReference type="ARBA" id="ARBA00018350"/>
    </source>
</evidence>
<feature type="region of interest" description="Disordered" evidence="9">
    <location>
        <begin position="314"/>
        <end position="363"/>
    </location>
</feature>
<keyword evidence="5" id="KW-0963">Cytoplasm</keyword>
<keyword evidence="7" id="KW-0733">Signal recognition particle</keyword>
<gene>
    <name evidence="11" type="ORF">I316_02982</name>
</gene>
<dbReference type="InterPro" id="IPR026270">
    <property type="entry name" value="SRP72"/>
</dbReference>
<organism evidence="11 12">
    <name type="scientific">Kwoniella heveanensis BCC8398</name>
    <dbReference type="NCBI Taxonomy" id="1296120"/>
    <lineage>
        <taxon>Eukaryota</taxon>
        <taxon>Fungi</taxon>
        <taxon>Dikarya</taxon>
        <taxon>Basidiomycota</taxon>
        <taxon>Agaricomycotina</taxon>
        <taxon>Tremellomycetes</taxon>
        <taxon>Tremellales</taxon>
        <taxon>Cryptococcaceae</taxon>
        <taxon>Kwoniella</taxon>
    </lineage>
</organism>
<feature type="region of interest" description="Disordered" evidence="9">
    <location>
        <begin position="266"/>
        <end position="293"/>
    </location>
</feature>
<reference evidence="12" key="2">
    <citation type="submission" date="2013-12" db="EMBL/GenBank/DDBJ databases">
        <title>Evolution of pathogenesis and genome organization in the Tremellales.</title>
        <authorList>
            <person name="Cuomo C."/>
            <person name="Litvintseva A."/>
            <person name="Heitman J."/>
            <person name="Chen Y."/>
            <person name="Sun S."/>
            <person name="Springer D."/>
            <person name="Dromer F."/>
            <person name="Young S."/>
            <person name="Zeng Q."/>
            <person name="Chapman S."/>
            <person name="Gujja S."/>
            <person name="Saif S."/>
            <person name="Birren B."/>
        </authorList>
    </citation>
    <scope>NUCLEOTIDE SEQUENCE [LARGE SCALE GENOMIC DNA]</scope>
    <source>
        <strain evidence="12">BCC8398</strain>
    </source>
</reference>
<dbReference type="Proteomes" id="UP000092666">
    <property type="component" value="Unassembled WGS sequence"/>
</dbReference>
<proteinExistence type="inferred from homology"/>
<evidence type="ECO:0000256" key="1">
    <source>
        <dbReference type="ARBA" id="ARBA00004240"/>
    </source>
</evidence>
<evidence type="ECO:0000256" key="7">
    <source>
        <dbReference type="ARBA" id="ARBA00023135"/>
    </source>
</evidence>
<keyword evidence="6" id="KW-0256">Endoplasmic reticulum</keyword>
<dbReference type="Pfam" id="PF08492">
    <property type="entry name" value="SRP72"/>
    <property type="match status" value="1"/>
</dbReference>
<dbReference type="Gene3D" id="1.25.40.10">
    <property type="entry name" value="Tetratricopeptide repeat domain"/>
    <property type="match status" value="1"/>
</dbReference>